<accession>A0A365U3J4</accession>
<dbReference type="EMBL" id="QNTQ01000037">
    <property type="protein sequence ID" value="RBI82560.1"/>
    <property type="molecule type" value="Genomic_DNA"/>
</dbReference>
<protein>
    <recommendedName>
        <fullName evidence="3">Chemotaxis protein</fullName>
    </recommendedName>
</protein>
<keyword evidence="2" id="KW-1185">Reference proteome</keyword>
<dbReference type="AlphaFoldDB" id="A0A365U3J4"/>
<organism evidence="1 2">
    <name type="scientific">Rhodosalinus halophilus</name>
    <dbReference type="NCBI Taxonomy" id="2259333"/>
    <lineage>
        <taxon>Bacteria</taxon>
        <taxon>Pseudomonadati</taxon>
        <taxon>Pseudomonadota</taxon>
        <taxon>Alphaproteobacteria</taxon>
        <taxon>Rhodobacterales</taxon>
        <taxon>Paracoccaceae</taxon>
        <taxon>Rhodosalinus</taxon>
    </lineage>
</organism>
<sequence length="345" mass="37519">MPCGVFHLFWERLKAGREVGAYVKNREASGRHYWVFAVALPVPEGYVSVHLEPTSPLFAKIPALYSELRKAETQDGVGPGQSSDPLSARLPALGFDGYEDFMAEALCTEFSARAELLARPLERSVAHARETASAIHTARCHAKRVAMLFDEIRNVPTNIRILAAQLEEGSGPIGVISTNHTSLSEEMLNSVDAFQRAATATYSAIAFGLFRACSAALLQECAEGYRRETDLPVAIDGAREARTLSEASRRCATEAEEAMVGVSAEVTRFADVAGALKRHVAGLDVARIMCKIENARFRPATTSLTEIIDNLEENQAQIGDQLSEIEKAAQSILNTARRASVQRVA</sequence>
<reference evidence="1 2" key="1">
    <citation type="submission" date="2018-07" db="EMBL/GenBank/DDBJ databases">
        <title>Rhodosalinus sp. strain E84T genomic sequence and assembly.</title>
        <authorList>
            <person name="Liu Z.-W."/>
            <person name="Lu D.-C."/>
        </authorList>
    </citation>
    <scope>NUCLEOTIDE SEQUENCE [LARGE SCALE GENOMIC DNA]</scope>
    <source>
        <strain evidence="1 2">E84</strain>
    </source>
</reference>
<evidence type="ECO:0008006" key="3">
    <source>
        <dbReference type="Google" id="ProtNLM"/>
    </source>
</evidence>
<dbReference type="Proteomes" id="UP000253370">
    <property type="component" value="Unassembled WGS sequence"/>
</dbReference>
<name>A0A365U3J4_9RHOB</name>
<comment type="caution">
    <text evidence="1">The sequence shown here is derived from an EMBL/GenBank/DDBJ whole genome shotgun (WGS) entry which is preliminary data.</text>
</comment>
<evidence type="ECO:0000313" key="2">
    <source>
        <dbReference type="Proteomes" id="UP000253370"/>
    </source>
</evidence>
<evidence type="ECO:0000313" key="1">
    <source>
        <dbReference type="EMBL" id="RBI82560.1"/>
    </source>
</evidence>
<proteinExistence type="predicted"/>
<gene>
    <name evidence="1" type="ORF">DRV85_18660</name>
</gene>